<dbReference type="GO" id="GO:0016747">
    <property type="term" value="F:acyltransferase activity, transferring groups other than amino-acyl groups"/>
    <property type="evidence" value="ECO:0007669"/>
    <property type="project" value="InterPro"/>
</dbReference>
<proteinExistence type="predicted"/>
<dbReference type="PANTHER" id="PTHR42791">
    <property type="entry name" value="GNAT FAMILY ACETYLTRANSFERASE"/>
    <property type="match status" value="1"/>
</dbReference>
<dbReference type="Gene3D" id="3.40.630.30">
    <property type="match status" value="1"/>
</dbReference>
<gene>
    <name evidence="2" type="ORF">NPX13_g1481</name>
</gene>
<dbReference type="EMBL" id="JANPWZ010000134">
    <property type="protein sequence ID" value="KAJ3579081.1"/>
    <property type="molecule type" value="Genomic_DNA"/>
</dbReference>
<sequence>MDNSGNIRLLPIEDEDISTCFEVVSSSFGHDAPFVDNYFPNHDTPFGRMQGSNRLLAWKQNSRDSVFLKAVVVSSNSDATQNGVGSVEEHIAGMAVWTHMKDVPPQKLEDVENVEEVWPDMADRRFMASLWEEYVKPRSQAVRDSHGRGVFVLELLAVHPTYQRMGAGTALVSWGIKAADKEQVKAVVEGTPAGRRLYENCGFSAEIEEMSFDTGDEFTDRTKPKLIFLTRDPVV</sequence>
<evidence type="ECO:0000313" key="3">
    <source>
        <dbReference type="Proteomes" id="UP001148614"/>
    </source>
</evidence>
<dbReference type="Proteomes" id="UP001148614">
    <property type="component" value="Unassembled WGS sequence"/>
</dbReference>
<evidence type="ECO:0000313" key="2">
    <source>
        <dbReference type="EMBL" id="KAJ3579081.1"/>
    </source>
</evidence>
<name>A0A9W8NLV8_9PEZI</name>
<protein>
    <recommendedName>
        <fullName evidence="1">N-acetyltransferase domain-containing protein</fullName>
    </recommendedName>
</protein>
<dbReference type="InterPro" id="IPR016181">
    <property type="entry name" value="Acyl_CoA_acyltransferase"/>
</dbReference>
<dbReference type="PANTHER" id="PTHR42791:SF14">
    <property type="entry name" value="N-ACETYLTRANSFERASE DOMAIN-CONTAINING PROTEIN"/>
    <property type="match status" value="1"/>
</dbReference>
<accession>A0A9W8NLV8</accession>
<feature type="domain" description="N-acetyltransferase" evidence="1">
    <location>
        <begin position="98"/>
        <end position="230"/>
    </location>
</feature>
<dbReference type="InterPro" id="IPR052523">
    <property type="entry name" value="Trichothecene_AcTrans"/>
</dbReference>
<organism evidence="2 3">
    <name type="scientific">Xylaria arbuscula</name>
    <dbReference type="NCBI Taxonomy" id="114810"/>
    <lineage>
        <taxon>Eukaryota</taxon>
        <taxon>Fungi</taxon>
        <taxon>Dikarya</taxon>
        <taxon>Ascomycota</taxon>
        <taxon>Pezizomycotina</taxon>
        <taxon>Sordariomycetes</taxon>
        <taxon>Xylariomycetidae</taxon>
        <taxon>Xylariales</taxon>
        <taxon>Xylariaceae</taxon>
        <taxon>Xylaria</taxon>
    </lineage>
</organism>
<dbReference type="InterPro" id="IPR000182">
    <property type="entry name" value="GNAT_dom"/>
</dbReference>
<keyword evidence="3" id="KW-1185">Reference proteome</keyword>
<dbReference type="OrthoDB" id="4738875at2759"/>
<comment type="caution">
    <text evidence="2">The sequence shown here is derived from an EMBL/GenBank/DDBJ whole genome shotgun (WGS) entry which is preliminary data.</text>
</comment>
<dbReference type="AlphaFoldDB" id="A0A9W8NLV8"/>
<reference evidence="2" key="1">
    <citation type="submission" date="2022-07" db="EMBL/GenBank/DDBJ databases">
        <title>Genome Sequence of Xylaria arbuscula.</title>
        <authorList>
            <person name="Buettner E."/>
        </authorList>
    </citation>
    <scope>NUCLEOTIDE SEQUENCE</scope>
    <source>
        <strain evidence="2">VT107</strain>
    </source>
</reference>
<dbReference type="PROSITE" id="PS51186">
    <property type="entry name" value="GNAT"/>
    <property type="match status" value="1"/>
</dbReference>
<evidence type="ECO:0000259" key="1">
    <source>
        <dbReference type="PROSITE" id="PS51186"/>
    </source>
</evidence>
<dbReference type="VEuPathDB" id="FungiDB:F4678DRAFT_443425"/>
<dbReference type="Pfam" id="PF00583">
    <property type="entry name" value="Acetyltransf_1"/>
    <property type="match status" value="1"/>
</dbReference>
<dbReference type="SUPFAM" id="SSF55729">
    <property type="entry name" value="Acyl-CoA N-acyltransferases (Nat)"/>
    <property type="match status" value="1"/>
</dbReference>
<dbReference type="CDD" id="cd04301">
    <property type="entry name" value="NAT_SF"/>
    <property type="match status" value="1"/>
</dbReference>